<dbReference type="Gene3D" id="2.60.40.2970">
    <property type="match status" value="1"/>
</dbReference>
<organism evidence="1 2">
    <name type="scientific">Stachybotrys elegans</name>
    <dbReference type="NCBI Taxonomy" id="80388"/>
    <lineage>
        <taxon>Eukaryota</taxon>
        <taxon>Fungi</taxon>
        <taxon>Dikarya</taxon>
        <taxon>Ascomycota</taxon>
        <taxon>Pezizomycotina</taxon>
        <taxon>Sordariomycetes</taxon>
        <taxon>Hypocreomycetidae</taxon>
        <taxon>Hypocreales</taxon>
        <taxon>Stachybotryaceae</taxon>
        <taxon>Stachybotrys</taxon>
    </lineage>
</organism>
<dbReference type="Proteomes" id="UP000813444">
    <property type="component" value="Unassembled WGS sequence"/>
</dbReference>
<proteinExistence type="predicted"/>
<gene>
    <name evidence="1" type="ORF">B0I35DRAFT_446684</name>
</gene>
<comment type="caution">
    <text evidence="1">The sequence shown here is derived from an EMBL/GenBank/DDBJ whole genome shotgun (WGS) entry which is preliminary data.</text>
</comment>
<keyword evidence="2" id="KW-1185">Reference proteome</keyword>
<evidence type="ECO:0000313" key="1">
    <source>
        <dbReference type="EMBL" id="KAH7303494.1"/>
    </source>
</evidence>
<dbReference type="AlphaFoldDB" id="A0A8K0SDU9"/>
<dbReference type="OrthoDB" id="4664297at2759"/>
<accession>A0A8K0SDU9</accession>
<reference evidence="1" key="1">
    <citation type="journal article" date="2021" name="Nat. Commun.">
        <title>Genetic determinants of endophytism in the Arabidopsis root mycobiome.</title>
        <authorList>
            <person name="Mesny F."/>
            <person name="Miyauchi S."/>
            <person name="Thiergart T."/>
            <person name="Pickel B."/>
            <person name="Atanasova L."/>
            <person name="Karlsson M."/>
            <person name="Huettel B."/>
            <person name="Barry K.W."/>
            <person name="Haridas S."/>
            <person name="Chen C."/>
            <person name="Bauer D."/>
            <person name="Andreopoulos W."/>
            <person name="Pangilinan J."/>
            <person name="LaButti K."/>
            <person name="Riley R."/>
            <person name="Lipzen A."/>
            <person name="Clum A."/>
            <person name="Drula E."/>
            <person name="Henrissat B."/>
            <person name="Kohler A."/>
            <person name="Grigoriev I.V."/>
            <person name="Martin F.M."/>
            <person name="Hacquard S."/>
        </authorList>
    </citation>
    <scope>NUCLEOTIDE SEQUENCE</scope>
    <source>
        <strain evidence="1">MPI-CAGE-CH-0235</strain>
    </source>
</reference>
<name>A0A8K0SDU9_9HYPO</name>
<protein>
    <submittedName>
        <fullName evidence="1">Uncharacterized protein</fullName>
    </submittedName>
</protein>
<evidence type="ECO:0000313" key="2">
    <source>
        <dbReference type="Proteomes" id="UP000813444"/>
    </source>
</evidence>
<sequence>MASPEVTSPIGGLHVSLSQPSTSPLVVRATVTNKNDFPITILTYGSPLDSLAGPLGLLTITPEDTDKPLELQTIMLRRIWPPNLEQLVTLRPGESESNDIELKEPFIPMEKLTEKVTVGISGKWQAVWEKTKDEVSSSSLENIPTSPDVFLGDFEAGSITVTTT</sequence>
<dbReference type="EMBL" id="JAGPNK010000033">
    <property type="protein sequence ID" value="KAH7303494.1"/>
    <property type="molecule type" value="Genomic_DNA"/>
</dbReference>